<protein>
    <submittedName>
        <fullName evidence="2">Uncharacterized protein</fullName>
    </submittedName>
</protein>
<evidence type="ECO:0000313" key="3">
    <source>
        <dbReference type="Proteomes" id="UP001189429"/>
    </source>
</evidence>
<organism evidence="2 3">
    <name type="scientific">Prorocentrum cordatum</name>
    <dbReference type="NCBI Taxonomy" id="2364126"/>
    <lineage>
        <taxon>Eukaryota</taxon>
        <taxon>Sar</taxon>
        <taxon>Alveolata</taxon>
        <taxon>Dinophyceae</taxon>
        <taxon>Prorocentrales</taxon>
        <taxon>Prorocentraceae</taxon>
        <taxon>Prorocentrum</taxon>
    </lineage>
</organism>
<gene>
    <name evidence="2" type="ORF">PCOR1329_LOCUS27883</name>
</gene>
<feature type="region of interest" description="Disordered" evidence="1">
    <location>
        <begin position="162"/>
        <end position="221"/>
    </location>
</feature>
<dbReference type="Proteomes" id="UP001189429">
    <property type="component" value="Unassembled WGS sequence"/>
</dbReference>
<feature type="non-terminal residue" evidence="2">
    <location>
        <position position="221"/>
    </location>
</feature>
<proteinExistence type="predicted"/>
<sequence length="221" mass="21640">MCEQALCEERSALGERGDLACPGRRWAGSSAAPLGCGRACRGTRCSAALSGGGVGEARAGWFPDGLGAQTEALRYRGVAGAAGAAAAASAAAAESAQAAGVDCPWAARESSPSRAPPGQGALSSSGSSARGPAAPGRELHALAGETGAEARAPFWPLARAVTSGSTARGGGPLGSDVSTDDGEQARPRLSEGAKRHLGKDGQASRTLAGAGQGTPGTPSRY</sequence>
<reference evidence="2" key="1">
    <citation type="submission" date="2023-10" db="EMBL/GenBank/DDBJ databases">
        <authorList>
            <person name="Chen Y."/>
            <person name="Shah S."/>
            <person name="Dougan E. K."/>
            <person name="Thang M."/>
            <person name="Chan C."/>
        </authorList>
    </citation>
    <scope>NUCLEOTIDE SEQUENCE [LARGE SCALE GENOMIC DNA]</scope>
</reference>
<feature type="compositionally biased region" description="Basic and acidic residues" evidence="1">
    <location>
        <begin position="183"/>
        <end position="194"/>
    </location>
</feature>
<dbReference type="EMBL" id="CAUYUJ010010180">
    <property type="protein sequence ID" value="CAK0828736.1"/>
    <property type="molecule type" value="Genomic_DNA"/>
</dbReference>
<keyword evidence="3" id="KW-1185">Reference proteome</keyword>
<evidence type="ECO:0000313" key="2">
    <source>
        <dbReference type="EMBL" id="CAK0828736.1"/>
    </source>
</evidence>
<comment type="caution">
    <text evidence="2">The sequence shown here is derived from an EMBL/GenBank/DDBJ whole genome shotgun (WGS) entry which is preliminary data.</text>
</comment>
<feature type="compositionally biased region" description="Low complexity" evidence="1">
    <location>
        <begin position="116"/>
        <end position="135"/>
    </location>
</feature>
<feature type="region of interest" description="Disordered" evidence="1">
    <location>
        <begin position="104"/>
        <end position="135"/>
    </location>
</feature>
<accession>A0ABN9SA60</accession>
<name>A0ABN9SA60_9DINO</name>
<evidence type="ECO:0000256" key="1">
    <source>
        <dbReference type="SAM" id="MobiDB-lite"/>
    </source>
</evidence>